<evidence type="ECO:0000256" key="9">
    <source>
        <dbReference type="ARBA" id="ARBA00022946"/>
    </source>
</evidence>
<dbReference type="PANTHER" id="PTHR46699">
    <property type="entry name" value="SERINE/THREONINE-PROTEIN KINASE STN8, CHLOROPLASTIC-RELATED"/>
    <property type="match status" value="1"/>
</dbReference>
<evidence type="ECO:0000256" key="10">
    <source>
        <dbReference type="ARBA" id="ARBA00023078"/>
    </source>
</evidence>
<proteinExistence type="predicted"/>
<feature type="binding site" evidence="14">
    <location>
        <position position="167"/>
    </location>
    <ligand>
        <name>ATP</name>
        <dbReference type="ChEBI" id="CHEBI:30616"/>
    </ligand>
</feature>
<dbReference type="PROSITE" id="PS50011">
    <property type="entry name" value="PROTEIN_KINASE_DOM"/>
    <property type="match status" value="1"/>
</dbReference>
<dbReference type="GO" id="GO:0005524">
    <property type="term" value="F:ATP binding"/>
    <property type="evidence" value="ECO:0007669"/>
    <property type="project" value="UniProtKB-UniRule"/>
</dbReference>
<evidence type="ECO:0000256" key="4">
    <source>
        <dbReference type="ARBA" id="ARBA00022640"/>
    </source>
</evidence>
<dbReference type="EMBL" id="LT934112">
    <property type="protein sequence ID" value="VAH22174.1"/>
    <property type="molecule type" value="Genomic_DNA"/>
</dbReference>
<keyword evidence="5" id="KW-0808">Transferase</keyword>
<reference evidence="16 17" key="1">
    <citation type="submission" date="2017-09" db="EMBL/GenBank/DDBJ databases">
        <authorList>
            <consortium name="International Durum Wheat Genome Sequencing Consortium (IDWGSC)"/>
            <person name="Milanesi L."/>
        </authorList>
    </citation>
    <scope>NUCLEOTIDE SEQUENCE [LARGE SCALE GENOMIC DNA]</scope>
    <source>
        <strain evidence="17">cv. Svevo</strain>
    </source>
</reference>
<dbReference type="GO" id="GO:0009534">
    <property type="term" value="C:chloroplast thylakoid"/>
    <property type="evidence" value="ECO:0007669"/>
    <property type="project" value="UniProtKB-SubCell"/>
</dbReference>
<dbReference type="Proteomes" id="UP000324705">
    <property type="component" value="Chromosome 1B"/>
</dbReference>
<dbReference type="CDD" id="cd14013">
    <property type="entry name" value="STKc_SNT7_plant"/>
    <property type="match status" value="1"/>
</dbReference>
<keyword evidence="8 14" id="KW-0067">ATP-binding</keyword>
<dbReference type="Gene3D" id="1.10.510.10">
    <property type="entry name" value="Transferase(Phosphotransferase) domain 1"/>
    <property type="match status" value="1"/>
</dbReference>
<dbReference type="SMART" id="SM00220">
    <property type="entry name" value="S_TKc"/>
    <property type="match status" value="1"/>
</dbReference>
<dbReference type="InterPro" id="IPR017441">
    <property type="entry name" value="Protein_kinase_ATP_BS"/>
</dbReference>
<dbReference type="InterPro" id="IPR008271">
    <property type="entry name" value="Ser/Thr_kinase_AS"/>
</dbReference>
<evidence type="ECO:0000256" key="2">
    <source>
        <dbReference type="ARBA" id="ARBA00022527"/>
    </source>
</evidence>
<gene>
    <name evidence="16" type="ORF">TRITD_1Bv1G202310</name>
</gene>
<feature type="domain" description="Protein kinase" evidence="15">
    <location>
        <begin position="130"/>
        <end position="452"/>
    </location>
</feature>
<evidence type="ECO:0000256" key="8">
    <source>
        <dbReference type="ARBA" id="ARBA00022840"/>
    </source>
</evidence>
<dbReference type="EC" id="2.7.11.1" evidence="1"/>
<keyword evidence="17" id="KW-1185">Reference proteome</keyword>
<evidence type="ECO:0000256" key="5">
    <source>
        <dbReference type="ARBA" id="ARBA00022679"/>
    </source>
</evidence>
<sequence length="561" mass="62550">MATSSLGLSTSFLPGHDTRLRRRRRAAPAAASSFRPVVASAELGAEVGRQLVEAVGVGLPCTVMACGDVIYRSTLPHNDGLTITAPGVALALAAASYLWATPGVAPGFFDMFVLAFAERLFRPTFRQDDFVPGKKLGEGAFGIVYKASLADPKAAEKVNTSDVVVKKATEYGAVEIWMNERVRRACASSCADFLYGFRESKTKGKGEEYWLIWRYEGEDTLSALMQSKEFPYNVETKILGNVQDLPKGIARENKIVQTVMGQLLFALDGLHSTGIVHRDIKPQNVIFSEESRTFKIIDLGAAADLRVGINYIPKEFLLDPRYAAPEQYIMSTQTPSAPSAPVATALSPVLWQLNLPDRFDIYSLGLVYLQMAFPALRTDSSLIQFNRQLKRCNYDLEAWRNLVEPRATPDLRRGFDILDLDGGIGWELLTSMVRYKARQRTSAKAALAHPYFNSEGLLGLSVMQNLRLQLFRATQKDYSEAARWIIGLMAKSGTEEGGGFTEAQLQELREIKPKKDSAQRNVLASMLRVQRKIVRTISESMDELTSQRKSIWWSRWIPREE</sequence>
<dbReference type="InterPro" id="IPR000719">
    <property type="entry name" value="Prot_kinase_dom"/>
</dbReference>
<dbReference type="PROSITE" id="PS00108">
    <property type="entry name" value="PROTEIN_KINASE_ST"/>
    <property type="match status" value="1"/>
</dbReference>
<evidence type="ECO:0000256" key="11">
    <source>
        <dbReference type="ARBA" id="ARBA00046272"/>
    </source>
</evidence>
<comment type="subcellular location">
    <subcellularLocation>
        <location evidence="11">Plastid</location>
        <location evidence="11">Chloroplast thylakoid</location>
    </subcellularLocation>
</comment>
<keyword evidence="9" id="KW-0809">Transit peptide</keyword>
<dbReference type="InterPro" id="IPR011009">
    <property type="entry name" value="Kinase-like_dom_sf"/>
</dbReference>
<dbReference type="Gramene" id="TRITD1Bv1G202310.3">
    <property type="protein sequence ID" value="TRITD1Bv1G202310.3"/>
    <property type="gene ID" value="TRITD1Bv1G202310"/>
</dbReference>
<keyword evidence="2" id="KW-0723">Serine/threonine-protein kinase</keyword>
<protein>
    <recommendedName>
        <fullName evidence="1">non-specific serine/threonine protein kinase</fullName>
        <ecNumber evidence="1">2.7.11.1</ecNumber>
    </recommendedName>
</protein>
<evidence type="ECO:0000256" key="14">
    <source>
        <dbReference type="PROSITE-ProRule" id="PRU10141"/>
    </source>
</evidence>
<dbReference type="AlphaFoldDB" id="A0A9R0VDN8"/>
<keyword evidence="4" id="KW-0934">Plastid</keyword>
<keyword evidence="6 14" id="KW-0547">Nucleotide-binding</keyword>
<evidence type="ECO:0000256" key="3">
    <source>
        <dbReference type="ARBA" id="ARBA00022528"/>
    </source>
</evidence>
<evidence type="ECO:0000259" key="15">
    <source>
        <dbReference type="PROSITE" id="PS50011"/>
    </source>
</evidence>
<name>A0A9R0VDN8_TRITD</name>
<dbReference type="Gene3D" id="3.30.200.20">
    <property type="entry name" value="Phosphorylase Kinase, domain 1"/>
    <property type="match status" value="1"/>
</dbReference>
<evidence type="ECO:0000256" key="1">
    <source>
        <dbReference type="ARBA" id="ARBA00012513"/>
    </source>
</evidence>
<evidence type="ECO:0000313" key="16">
    <source>
        <dbReference type="EMBL" id="VAH22174.1"/>
    </source>
</evidence>
<comment type="catalytic activity">
    <reaction evidence="12">
        <text>L-threonyl-[protein] + ATP = O-phospho-L-threonyl-[protein] + ADP + H(+)</text>
        <dbReference type="Rhea" id="RHEA:46608"/>
        <dbReference type="Rhea" id="RHEA-COMP:11060"/>
        <dbReference type="Rhea" id="RHEA-COMP:11605"/>
        <dbReference type="ChEBI" id="CHEBI:15378"/>
        <dbReference type="ChEBI" id="CHEBI:30013"/>
        <dbReference type="ChEBI" id="CHEBI:30616"/>
        <dbReference type="ChEBI" id="CHEBI:61977"/>
        <dbReference type="ChEBI" id="CHEBI:456216"/>
        <dbReference type="EC" id="2.7.11.1"/>
    </reaction>
</comment>
<evidence type="ECO:0000313" key="17">
    <source>
        <dbReference type="Proteomes" id="UP000324705"/>
    </source>
</evidence>
<dbReference type="OMA" id="NCGDQIY"/>
<evidence type="ECO:0000256" key="7">
    <source>
        <dbReference type="ARBA" id="ARBA00022777"/>
    </source>
</evidence>
<dbReference type="GO" id="GO:0004674">
    <property type="term" value="F:protein serine/threonine kinase activity"/>
    <property type="evidence" value="ECO:0007669"/>
    <property type="project" value="UniProtKB-KW"/>
</dbReference>
<dbReference type="Pfam" id="PF00069">
    <property type="entry name" value="Pkinase"/>
    <property type="match status" value="1"/>
</dbReference>
<dbReference type="PANTHER" id="PTHR46699:SF4">
    <property type="entry name" value="SERINE_THREONINE-PROTEIN KINASE STN7, CHLOROPLASTIC"/>
    <property type="match status" value="1"/>
</dbReference>
<evidence type="ECO:0000256" key="6">
    <source>
        <dbReference type="ARBA" id="ARBA00022741"/>
    </source>
</evidence>
<evidence type="ECO:0000256" key="12">
    <source>
        <dbReference type="ARBA" id="ARBA00047899"/>
    </source>
</evidence>
<dbReference type="PROSITE" id="PS00107">
    <property type="entry name" value="PROTEIN_KINASE_ATP"/>
    <property type="match status" value="1"/>
</dbReference>
<dbReference type="GO" id="GO:0042548">
    <property type="term" value="P:regulation of photosynthesis, light reaction"/>
    <property type="evidence" value="ECO:0007669"/>
    <property type="project" value="UniProtKB-ARBA"/>
</dbReference>
<accession>A0A9R0VDN8</accession>
<keyword evidence="10" id="KW-0793">Thylakoid</keyword>
<comment type="catalytic activity">
    <reaction evidence="13">
        <text>L-seryl-[protein] + ATP = O-phospho-L-seryl-[protein] + ADP + H(+)</text>
        <dbReference type="Rhea" id="RHEA:17989"/>
        <dbReference type="Rhea" id="RHEA-COMP:9863"/>
        <dbReference type="Rhea" id="RHEA-COMP:11604"/>
        <dbReference type="ChEBI" id="CHEBI:15378"/>
        <dbReference type="ChEBI" id="CHEBI:29999"/>
        <dbReference type="ChEBI" id="CHEBI:30616"/>
        <dbReference type="ChEBI" id="CHEBI:83421"/>
        <dbReference type="ChEBI" id="CHEBI:456216"/>
        <dbReference type="EC" id="2.7.11.1"/>
    </reaction>
</comment>
<dbReference type="SUPFAM" id="SSF56112">
    <property type="entry name" value="Protein kinase-like (PK-like)"/>
    <property type="match status" value="1"/>
</dbReference>
<dbReference type="FunFam" id="1.10.510.10:FF:000678">
    <property type="entry name" value="Serine/threonine-protein kinase STN7, chloroplastic"/>
    <property type="match status" value="1"/>
</dbReference>
<keyword evidence="3" id="KW-0150">Chloroplast</keyword>
<organism evidence="16 17">
    <name type="scientific">Triticum turgidum subsp. durum</name>
    <name type="common">Durum wheat</name>
    <name type="synonym">Triticum durum</name>
    <dbReference type="NCBI Taxonomy" id="4567"/>
    <lineage>
        <taxon>Eukaryota</taxon>
        <taxon>Viridiplantae</taxon>
        <taxon>Streptophyta</taxon>
        <taxon>Embryophyta</taxon>
        <taxon>Tracheophyta</taxon>
        <taxon>Spermatophyta</taxon>
        <taxon>Magnoliopsida</taxon>
        <taxon>Liliopsida</taxon>
        <taxon>Poales</taxon>
        <taxon>Poaceae</taxon>
        <taxon>BOP clade</taxon>
        <taxon>Pooideae</taxon>
        <taxon>Triticodae</taxon>
        <taxon>Triticeae</taxon>
        <taxon>Triticinae</taxon>
        <taxon>Triticum</taxon>
    </lineage>
</organism>
<keyword evidence="7" id="KW-0418">Kinase</keyword>
<evidence type="ECO:0000256" key="13">
    <source>
        <dbReference type="ARBA" id="ARBA00048679"/>
    </source>
</evidence>